<keyword evidence="1" id="KW-0677">Repeat</keyword>
<dbReference type="Gene3D" id="1.25.40.20">
    <property type="entry name" value="Ankyrin repeat-containing domain"/>
    <property type="match status" value="2"/>
</dbReference>
<dbReference type="PANTHER" id="PTHR24198">
    <property type="entry name" value="ANKYRIN REPEAT AND PROTEIN KINASE DOMAIN-CONTAINING PROTEIN"/>
    <property type="match status" value="1"/>
</dbReference>
<dbReference type="PANTHER" id="PTHR24198:SF165">
    <property type="entry name" value="ANKYRIN REPEAT-CONTAINING PROTEIN-RELATED"/>
    <property type="match status" value="1"/>
</dbReference>
<feature type="repeat" description="ANK" evidence="3">
    <location>
        <begin position="70"/>
        <end position="102"/>
    </location>
</feature>
<evidence type="ECO:0000313" key="4">
    <source>
        <dbReference type="EMBL" id="KAJ3048988.1"/>
    </source>
</evidence>
<name>A0AAD5S861_9FUNG</name>
<evidence type="ECO:0000256" key="2">
    <source>
        <dbReference type="ARBA" id="ARBA00023043"/>
    </source>
</evidence>
<organism evidence="4 5">
    <name type="scientific">Rhizophlyctis rosea</name>
    <dbReference type="NCBI Taxonomy" id="64517"/>
    <lineage>
        <taxon>Eukaryota</taxon>
        <taxon>Fungi</taxon>
        <taxon>Fungi incertae sedis</taxon>
        <taxon>Chytridiomycota</taxon>
        <taxon>Chytridiomycota incertae sedis</taxon>
        <taxon>Chytridiomycetes</taxon>
        <taxon>Rhizophlyctidales</taxon>
        <taxon>Rhizophlyctidaceae</taxon>
        <taxon>Rhizophlyctis</taxon>
    </lineage>
</organism>
<reference evidence="4" key="1">
    <citation type="submission" date="2020-05" db="EMBL/GenBank/DDBJ databases">
        <title>Phylogenomic resolution of chytrid fungi.</title>
        <authorList>
            <person name="Stajich J.E."/>
            <person name="Amses K."/>
            <person name="Simmons R."/>
            <person name="Seto K."/>
            <person name="Myers J."/>
            <person name="Bonds A."/>
            <person name="Quandt C.A."/>
            <person name="Barry K."/>
            <person name="Liu P."/>
            <person name="Grigoriev I."/>
            <person name="Longcore J.E."/>
            <person name="James T.Y."/>
        </authorList>
    </citation>
    <scope>NUCLEOTIDE SEQUENCE</scope>
    <source>
        <strain evidence="4">JEL0318</strain>
    </source>
</reference>
<sequence length="411" mass="44309">MAPTGASQEQSTTDTPGLPVELIRAIARVAGPARSRRIRCTSKACHECTTEKDLPWAEAAYIYSTKDVSWGCLPLFFAAERGNIEILEILLAKRVDVHAGDDHALQLAAAFNSRNHIDFEGGNFQSTPIQADSETVRRYTKAVEMLLFAGAHVHVQGCKALIVACRDGNSDMVKLMLGAGAAEPDQGFSHAVTFAAEQNRPDIVKMLLDVEGKSNQQDPEGLFAAVALGHLDLVKMFLEKRADPELGTPCCFAAAAASGKTDSRYTKVLTHLLKETERFKIPHTAKALEELEKYMCEAARLLVAAVAKSPFQANDALETAVKTRIAERLMAAVVIFERAAEQGDDSLVRMCLASNFGAKQNGNRALELAVSGGHAEIVKALLGKGAGSDWSDLMFRAIDTGSGEVVQILLD</sequence>
<dbReference type="EMBL" id="JADGJD010000708">
    <property type="protein sequence ID" value="KAJ3048988.1"/>
    <property type="molecule type" value="Genomic_DNA"/>
</dbReference>
<dbReference type="SMART" id="SM00248">
    <property type="entry name" value="ANK"/>
    <property type="match status" value="5"/>
</dbReference>
<evidence type="ECO:0000313" key="5">
    <source>
        <dbReference type="Proteomes" id="UP001212841"/>
    </source>
</evidence>
<keyword evidence="2 3" id="KW-0040">ANK repeat</keyword>
<feature type="repeat" description="ANK" evidence="3">
    <location>
        <begin position="361"/>
        <end position="393"/>
    </location>
</feature>
<dbReference type="Proteomes" id="UP001212841">
    <property type="component" value="Unassembled WGS sequence"/>
</dbReference>
<protein>
    <submittedName>
        <fullName evidence="4">Uncharacterized protein</fullName>
    </submittedName>
</protein>
<gene>
    <name evidence="4" type="ORF">HK097_010001</name>
</gene>
<evidence type="ECO:0000256" key="3">
    <source>
        <dbReference type="PROSITE-ProRule" id="PRU00023"/>
    </source>
</evidence>
<dbReference type="InterPro" id="IPR002110">
    <property type="entry name" value="Ankyrin_rpt"/>
</dbReference>
<accession>A0AAD5S861</accession>
<keyword evidence="5" id="KW-1185">Reference proteome</keyword>
<dbReference type="SUPFAM" id="SSF48403">
    <property type="entry name" value="Ankyrin repeat"/>
    <property type="match status" value="2"/>
</dbReference>
<dbReference type="AlphaFoldDB" id="A0AAD5S861"/>
<dbReference type="PROSITE" id="PS50088">
    <property type="entry name" value="ANK_REPEAT"/>
    <property type="match status" value="2"/>
</dbReference>
<comment type="caution">
    <text evidence="4">The sequence shown here is derived from an EMBL/GenBank/DDBJ whole genome shotgun (WGS) entry which is preliminary data.</text>
</comment>
<proteinExistence type="predicted"/>
<dbReference type="Pfam" id="PF00023">
    <property type="entry name" value="Ank"/>
    <property type="match status" value="1"/>
</dbReference>
<dbReference type="InterPro" id="IPR036770">
    <property type="entry name" value="Ankyrin_rpt-contain_sf"/>
</dbReference>
<evidence type="ECO:0000256" key="1">
    <source>
        <dbReference type="ARBA" id="ARBA00022737"/>
    </source>
</evidence>
<dbReference type="Pfam" id="PF12796">
    <property type="entry name" value="Ank_2"/>
    <property type="match status" value="2"/>
</dbReference>
<dbReference type="PROSITE" id="PS50297">
    <property type="entry name" value="ANK_REP_REGION"/>
    <property type="match status" value="2"/>
</dbReference>